<accession>A0A0U4AU95</accession>
<dbReference type="PATRIC" id="fig|2041.4.peg.871"/>
<gene>
    <name evidence="9" type="primary">kdpA</name>
    <name evidence="10" type="ORF">AERYTH_04165</name>
</gene>
<dbReference type="RefSeq" id="WP_067855050.1">
    <property type="nucleotide sequence ID" value="NZ_CP011502.1"/>
</dbReference>
<feature type="transmembrane region" description="Helical" evidence="9">
    <location>
        <begin position="412"/>
        <end position="433"/>
    </location>
</feature>
<evidence type="ECO:0000256" key="2">
    <source>
        <dbReference type="ARBA" id="ARBA00022475"/>
    </source>
</evidence>
<keyword evidence="3 9" id="KW-0633">Potassium transport</keyword>
<dbReference type="NCBIfam" id="TIGR00680">
    <property type="entry name" value="kdpA"/>
    <property type="match status" value="1"/>
</dbReference>
<protein>
    <recommendedName>
        <fullName evidence="9">Potassium-transporting ATPase potassium-binding subunit</fullName>
    </recommendedName>
    <alternativeName>
        <fullName evidence="9">ATP phosphohydrolase [potassium-transporting] A chain</fullName>
    </alternativeName>
    <alternativeName>
        <fullName evidence="9">Potassium-binding and translocating subunit A</fullName>
    </alternativeName>
    <alternativeName>
        <fullName evidence="9">Potassium-translocating ATPase A chain</fullName>
    </alternativeName>
</protein>
<keyword evidence="7 9" id="KW-0406">Ion transport</keyword>
<evidence type="ECO:0000256" key="4">
    <source>
        <dbReference type="ARBA" id="ARBA00022692"/>
    </source>
</evidence>
<evidence type="ECO:0000256" key="8">
    <source>
        <dbReference type="ARBA" id="ARBA00023136"/>
    </source>
</evidence>
<keyword evidence="11" id="KW-1185">Reference proteome</keyword>
<name>A0A0U4AU95_9ACTN</name>
<evidence type="ECO:0000256" key="3">
    <source>
        <dbReference type="ARBA" id="ARBA00022538"/>
    </source>
</evidence>
<dbReference type="KEGG" id="aer:AERYTH_04165"/>
<dbReference type="PANTHER" id="PTHR30607">
    <property type="entry name" value="POTASSIUM-TRANSPORTING ATPASE A CHAIN"/>
    <property type="match status" value="1"/>
</dbReference>
<evidence type="ECO:0000256" key="1">
    <source>
        <dbReference type="ARBA" id="ARBA00022448"/>
    </source>
</evidence>
<dbReference type="EMBL" id="CP011502">
    <property type="protein sequence ID" value="ALX03952.1"/>
    <property type="molecule type" value="Genomic_DNA"/>
</dbReference>
<sequence>MSDTVSGLLTIAALLTLLAVVYVPLGDYMARVFTSTRHLRVERALYRVGGIDPDAEQSARGYVLSLLAFSVVGIVLLLAILLGQAALPWDRGLPGMPWDMALNTAVSFVTNTNWQSYAGESTLGFAAQALGLTVQNVVSAAVGLAVAVALVRGFTRAESSTLGSFWVDLVRGTVRVLLPLALVAAVLLLLGGVVQNLSDVTVRALGGGTQVVPGGLVASQEAVKQLGTNGGGFFNANSAHPFENPTALTNLLQVFLLLVVPVCLTRTFGTLVGSRRQGLVLLGAMGVLWTGALAVTTWAEVGGQGQAAQAAGAAMEGKETRFGEWASALFAVSTTGTSTGAVNASHDSMSPLGGGTVMAHMMLGEVSPGGVGSGLYGILVAAILAVFVAGLMVGRTPELLGKKIGSREMTYVALYTLVVPALVLVGIGTAIALPSTADAMGNPGGHGFSEVVYAFTSAANNNGSAFGGITVTSTFFQLTLAAAMLLGRFVPIVLVVLLAGSLARQRRVPTTAGTLPTATLLFGGLVVGVVLLVSALTFFPTLALGPVAEALTGASR</sequence>
<evidence type="ECO:0000256" key="9">
    <source>
        <dbReference type="HAMAP-Rule" id="MF_00275"/>
    </source>
</evidence>
<comment type="subunit">
    <text evidence="9">The system is composed of three essential subunits: KdpA, KdpB and KdpC.</text>
</comment>
<keyword evidence="1 9" id="KW-0813">Transport</keyword>
<comment type="similarity">
    <text evidence="9">Belongs to the KdpA family.</text>
</comment>
<evidence type="ECO:0000313" key="11">
    <source>
        <dbReference type="Proteomes" id="UP000067689"/>
    </source>
</evidence>
<feature type="transmembrane region" description="Helical" evidence="9">
    <location>
        <begin position="137"/>
        <end position="155"/>
    </location>
</feature>
<feature type="transmembrane region" description="Helical" evidence="9">
    <location>
        <begin position="62"/>
        <end position="87"/>
    </location>
</feature>
<dbReference type="OrthoDB" id="9763796at2"/>
<dbReference type="Pfam" id="PF03814">
    <property type="entry name" value="KdpA"/>
    <property type="match status" value="1"/>
</dbReference>
<keyword evidence="6 9" id="KW-1133">Transmembrane helix</keyword>
<feature type="transmembrane region" description="Helical" evidence="9">
    <location>
        <begin position="176"/>
        <end position="194"/>
    </location>
</feature>
<feature type="transmembrane region" description="Helical" evidence="9">
    <location>
        <begin position="251"/>
        <end position="272"/>
    </location>
</feature>
<feature type="transmembrane region" description="Helical" evidence="9">
    <location>
        <begin position="6"/>
        <end position="25"/>
    </location>
</feature>
<keyword evidence="4 9" id="KW-0812">Transmembrane</keyword>
<keyword evidence="2 9" id="KW-1003">Cell membrane</keyword>
<feature type="transmembrane region" description="Helical" evidence="9">
    <location>
        <begin position="279"/>
        <end position="299"/>
    </location>
</feature>
<evidence type="ECO:0000256" key="7">
    <source>
        <dbReference type="ARBA" id="ARBA00023065"/>
    </source>
</evidence>
<dbReference type="Proteomes" id="UP000067689">
    <property type="component" value="Chromosome"/>
</dbReference>
<keyword evidence="8 9" id="KW-0472">Membrane</keyword>
<evidence type="ECO:0000256" key="5">
    <source>
        <dbReference type="ARBA" id="ARBA00022958"/>
    </source>
</evidence>
<dbReference type="HAMAP" id="MF_00275">
    <property type="entry name" value="KdpA"/>
    <property type="match status" value="1"/>
</dbReference>
<comment type="subcellular location">
    <subcellularLocation>
        <location evidence="9">Cell membrane</location>
        <topology evidence="9">Multi-pass membrane protein</topology>
    </subcellularLocation>
</comment>
<dbReference type="GO" id="GO:0005886">
    <property type="term" value="C:plasma membrane"/>
    <property type="evidence" value="ECO:0007669"/>
    <property type="project" value="UniProtKB-SubCell"/>
</dbReference>
<dbReference type="STRING" id="2041.AERYTH_04165"/>
<feature type="transmembrane region" description="Helical" evidence="9">
    <location>
        <begin position="371"/>
        <end position="391"/>
    </location>
</feature>
<keyword evidence="5 9" id="KW-0630">Potassium</keyword>
<evidence type="ECO:0000313" key="10">
    <source>
        <dbReference type="EMBL" id="ALX03952.1"/>
    </source>
</evidence>
<dbReference type="AlphaFoldDB" id="A0A0U4AU95"/>
<evidence type="ECO:0000256" key="6">
    <source>
        <dbReference type="ARBA" id="ARBA00022989"/>
    </source>
</evidence>
<organism evidence="10 11">
    <name type="scientific">Aeromicrobium erythreum</name>
    <dbReference type="NCBI Taxonomy" id="2041"/>
    <lineage>
        <taxon>Bacteria</taxon>
        <taxon>Bacillati</taxon>
        <taxon>Actinomycetota</taxon>
        <taxon>Actinomycetes</taxon>
        <taxon>Propionibacteriales</taxon>
        <taxon>Nocardioidaceae</taxon>
        <taxon>Aeromicrobium</taxon>
    </lineage>
</organism>
<feature type="transmembrane region" description="Helical" evidence="9">
    <location>
        <begin position="475"/>
        <end position="499"/>
    </location>
</feature>
<dbReference type="PANTHER" id="PTHR30607:SF2">
    <property type="entry name" value="POTASSIUM-TRANSPORTING ATPASE POTASSIUM-BINDING SUBUNIT"/>
    <property type="match status" value="1"/>
</dbReference>
<proteinExistence type="inferred from homology"/>
<dbReference type="GO" id="GO:0008556">
    <property type="term" value="F:P-type potassium transmembrane transporter activity"/>
    <property type="evidence" value="ECO:0007669"/>
    <property type="project" value="InterPro"/>
</dbReference>
<comment type="function">
    <text evidence="9">Part of the high-affinity ATP-driven potassium transport (or Kdp) system, which catalyzes the hydrolysis of ATP coupled with the electrogenic transport of potassium into the cytoplasm. This subunit binds the extracellular potassium ions and delivers the ions to the membrane domain of KdpB through an intramembrane tunnel.</text>
</comment>
<reference evidence="10 11" key="1">
    <citation type="journal article" date="1991" name="Int. J. Syst. Bacteriol.">
        <title>Description of the erythromycin-producing bacterium Arthrobacter sp. strain NRRL B-3381 as Aeromicrobium erythreum gen. nov., sp. nov.</title>
        <authorList>
            <person name="Miller E.S."/>
            <person name="Woese C.R."/>
            <person name="Brenner S."/>
        </authorList>
    </citation>
    <scope>NUCLEOTIDE SEQUENCE [LARGE SCALE GENOMIC DNA]</scope>
    <source>
        <strain evidence="10 11">AR18</strain>
    </source>
</reference>
<dbReference type="GO" id="GO:0030955">
    <property type="term" value="F:potassium ion binding"/>
    <property type="evidence" value="ECO:0007669"/>
    <property type="project" value="UniProtKB-UniRule"/>
</dbReference>
<dbReference type="PIRSF" id="PIRSF001294">
    <property type="entry name" value="K_ATPaseA"/>
    <property type="match status" value="1"/>
</dbReference>
<feature type="transmembrane region" description="Helical" evidence="9">
    <location>
        <begin position="520"/>
        <end position="539"/>
    </location>
</feature>
<dbReference type="InterPro" id="IPR004623">
    <property type="entry name" value="KdpA"/>
</dbReference>